<dbReference type="HOGENOM" id="CLU_2514185_0_0_1"/>
<dbReference type="EMBL" id="AFRT01001722">
    <property type="protein sequence ID" value="ELU39564.1"/>
    <property type="molecule type" value="Genomic_DNA"/>
</dbReference>
<protein>
    <submittedName>
        <fullName evidence="1">Uncharacterized protein</fullName>
    </submittedName>
</protein>
<keyword evidence="2" id="KW-1185">Reference proteome</keyword>
<dbReference type="STRING" id="983506.L8WT48"/>
<gene>
    <name evidence="1" type="ORF">AG1IA_06410</name>
</gene>
<accession>L8WT48</accession>
<organism evidence="1 2">
    <name type="scientific">Thanatephorus cucumeris (strain AG1-IA)</name>
    <name type="common">Rice sheath blight fungus</name>
    <name type="synonym">Rhizoctonia solani</name>
    <dbReference type="NCBI Taxonomy" id="983506"/>
    <lineage>
        <taxon>Eukaryota</taxon>
        <taxon>Fungi</taxon>
        <taxon>Dikarya</taxon>
        <taxon>Basidiomycota</taxon>
        <taxon>Agaricomycotina</taxon>
        <taxon>Agaricomycetes</taxon>
        <taxon>Cantharellales</taxon>
        <taxon>Ceratobasidiaceae</taxon>
        <taxon>Rhizoctonia</taxon>
        <taxon>Rhizoctonia solani AG-1</taxon>
    </lineage>
</organism>
<evidence type="ECO:0000313" key="1">
    <source>
        <dbReference type="EMBL" id="ELU39564.1"/>
    </source>
</evidence>
<reference evidence="1 2" key="1">
    <citation type="journal article" date="2013" name="Nat. Commun.">
        <title>The evolution and pathogenic mechanisms of the rice sheath blight pathogen.</title>
        <authorList>
            <person name="Zheng A."/>
            <person name="Lin R."/>
            <person name="Xu L."/>
            <person name="Qin P."/>
            <person name="Tang C."/>
            <person name="Ai P."/>
            <person name="Zhang D."/>
            <person name="Liu Y."/>
            <person name="Sun Z."/>
            <person name="Feng H."/>
            <person name="Wang Y."/>
            <person name="Chen Y."/>
            <person name="Liang X."/>
            <person name="Fu R."/>
            <person name="Li Q."/>
            <person name="Zhang J."/>
            <person name="Yu X."/>
            <person name="Xie Z."/>
            <person name="Ding L."/>
            <person name="Guan P."/>
            <person name="Tang J."/>
            <person name="Liang Y."/>
            <person name="Wang S."/>
            <person name="Deng Q."/>
            <person name="Li S."/>
            <person name="Zhu J."/>
            <person name="Wang L."/>
            <person name="Liu H."/>
            <person name="Li P."/>
        </authorList>
    </citation>
    <scope>NUCLEOTIDE SEQUENCE [LARGE SCALE GENOMIC DNA]</scope>
    <source>
        <strain evidence="2">AG-1 IA</strain>
    </source>
</reference>
<dbReference type="Proteomes" id="UP000011668">
    <property type="component" value="Unassembled WGS sequence"/>
</dbReference>
<sequence length="85" mass="9116">MRAKYIVNSWVARVSEPAIVFALVLCLIATEFSPSAGPWEIHASFICSPSSTHIANAVSQIPCCVTAGSESLQIRSWHSVASHCS</sequence>
<name>L8WT48_THACA</name>
<dbReference type="AlphaFoldDB" id="L8WT48"/>
<comment type="caution">
    <text evidence="1">The sequence shown here is derived from an EMBL/GenBank/DDBJ whole genome shotgun (WGS) entry which is preliminary data.</text>
</comment>
<proteinExistence type="predicted"/>
<evidence type="ECO:0000313" key="2">
    <source>
        <dbReference type="Proteomes" id="UP000011668"/>
    </source>
</evidence>